<keyword evidence="3" id="KW-1185">Reference proteome</keyword>
<protein>
    <submittedName>
        <fullName evidence="2">Uncharacterized protein</fullName>
    </submittedName>
</protein>
<evidence type="ECO:0000313" key="3">
    <source>
        <dbReference type="Proteomes" id="UP000184330"/>
    </source>
</evidence>
<proteinExistence type="predicted"/>
<feature type="region of interest" description="Disordered" evidence="1">
    <location>
        <begin position="167"/>
        <end position="205"/>
    </location>
</feature>
<dbReference type="AlphaFoldDB" id="A0A1L7WI23"/>
<organism evidence="2 3">
    <name type="scientific">Phialocephala subalpina</name>
    <dbReference type="NCBI Taxonomy" id="576137"/>
    <lineage>
        <taxon>Eukaryota</taxon>
        <taxon>Fungi</taxon>
        <taxon>Dikarya</taxon>
        <taxon>Ascomycota</taxon>
        <taxon>Pezizomycotina</taxon>
        <taxon>Leotiomycetes</taxon>
        <taxon>Helotiales</taxon>
        <taxon>Mollisiaceae</taxon>
        <taxon>Phialocephala</taxon>
        <taxon>Phialocephala fortinii species complex</taxon>
    </lineage>
</organism>
<name>A0A1L7WI23_9HELO</name>
<dbReference type="OrthoDB" id="10595090at2759"/>
<evidence type="ECO:0000313" key="2">
    <source>
        <dbReference type="EMBL" id="CZR52423.1"/>
    </source>
</evidence>
<dbReference type="Proteomes" id="UP000184330">
    <property type="component" value="Unassembled WGS sequence"/>
</dbReference>
<feature type="compositionally biased region" description="Gly residues" evidence="1">
    <location>
        <begin position="171"/>
        <end position="188"/>
    </location>
</feature>
<feature type="compositionally biased region" description="Basic and acidic residues" evidence="1">
    <location>
        <begin position="191"/>
        <end position="205"/>
    </location>
</feature>
<sequence length="205" mass="21736">MTPDTGSIILPFCQHTPTFRPGSPHWPVCQQLMDVVQNAISSLGVCFAAFQPEAHAAAKQYLRDLANDPANAGTIIHNHLATTHGSPWSAVTLVGQFTRGQIQIPLLVANGHTNVIHGQPGDVLVVRDGVDVGNASFVGERYQLESFLPPIDMKSWIREAKMREQVDKLYQGGGKGGGGSGGNGGGMSGNKKGEDSGKGARRDGR</sequence>
<gene>
    <name evidence="2" type="ORF">PAC_02300</name>
</gene>
<reference evidence="2 3" key="1">
    <citation type="submission" date="2016-03" db="EMBL/GenBank/DDBJ databases">
        <authorList>
            <person name="Ploux O."/>
        </authorList>
    </citation>
    <scope>NUCLEOTIDE SEQUENCE [LARGE SCALE GENOMIC DNA]</scope>
    <source>
        <strain evidence="2 3">UAMH 11012</strain>
    </source>
</reference>
<dbReference type="EMBL" id="FJOG01000002">
    <property type="protein sequence ID" value="CZR52423.1"/>
    <property type="molecule type" value="Genomic_DNA"/>
</dbReference>
<evidence type="ECO:0000256" key="1">
    <source>
        <dbReference type="SAM" id="MobiDB-lite"/>
    </source>
</evidence>
<accession>A0A1L7WI23</accession>